<keyword evidence="3" id="KW-1185">Reference proteome</keyword>
<organism evidence="2 3">
    <name type="scientific">Dorcoceras hygrometricum</name>
    <dbReference type="NCBI Taxonomy" id="472368"/>
    <lineage>
        <taxon>Eukaryota</taxon>
        <taxon>Viridiplantae</taxon>
        <taxon>Streptophyta</taxon>
        <taxon>Embryophyta</taxon>
        <taxon>Tracheophyta</taxon>
        <taxon>Spermatophyta</taxon>
        <taxon>Magnoliopsida</taxon>
        <taxon>eudicotyledons</taxon>
        <taxon>Gunneridae</taxon>
        <taxon>Pentapetalae</taxon>
        <taxon>asterids</taxon>
        <taxon>lamiids</taxon>
        <taxon>Lamiales</taxon>
        <taxon>Gesneriaceae</taxon>
        <taxon>Didymocarpoideae</taxon>
        <taxon>Trichosporeae</taxon>
        <taxon>Loxocarpinae</taxon>
        <taxon>Dorcoceras</taxon>
    </lineage>
</organism>
<dbReference type="OrthoDB" id="1839301at2759"/>
<feature type="region of interest" description="Disordered" evidence="1">
    <location>
        <begin position="1"/>
        <end position="115"/>
    </location>
</feature>
<evidence type="ECO:0000313" key="3">
    <source>
        <dbReference type="Proteomes" id="UP000250235"/>
    </source>
</evidence>
<name>A0A2Z7BL60_9LAMI</name>
<proteinExistence type="predicted"/>
<evidence type="ECO:0000313" key="2">
    <source>
        <dbReference type="EMBL" id="KZV34109.1"/>
    </source>
</evidence>
<dbReference type="AlphaFoldDB" id="A0A2Z7BL60"/>
<reference evidence="2 3" key="1">
    <citation type="journal article" date="2015" name="Proc. Natl. Acad. Sci. U.S.A.">
        <title>The resurrection genome of Boea hygrometrica: A blueprint for survival of dehydration.</title>
        <authorList>
            <person name="Xiao L."/>
            <person name="Yang G."/>
            <person name="Zhang L."/>
            <person name="Yang X."/>
            <person name="Zhao S."/>
            <person name="Ji Z."/>
            <person name="Zhou Q."/>
            <person name="Hu M."/>
            <person name="Wang Y."/>
            <person name="Chen M."/>
            <person name="Xu Y."/>
            <person name="Jin H."/>
            <person name="Xiao X."/>
            <person name="Hu G."/>
            <person name="Bao F."/>
            <person name="Hu Y."/>
            <person name="Wan P."/>
            <person name="Li L."/>
            <person name="Deng X."/>
            <person name="Kuang T."/>
            <person name="Xiang C."/>
            <person name="Zhu J.K."/>
            <person name="Oliver M.J."/>
            <person name="He Y."/>
        </authorList>
    </citation>
    <scope>NUCLEOTIDE SEQUENCE [LARGE SCALE GENOMIC DNA]</scope>
    <source>
        <strain evidence="3">cv. XS01</strain>
    </source>
</reference>
<protein>
    <submittedName>
        <fullName evidence="2">Uncharacterized protein</fullName>
    </submittedName>
</protein>
<accession>A0A2Z7BL60</accession>
<feature type="compositionally biased region" description="Polar residues" evidence="1">
    <location>
        <begin position="55"/>
        <end position="69"/>
    </location>
</feature>
<evidence type="ECO:0000256" key="1">
    <source>
        <dbReference type="SAM" id="MobiDB-lite"/>
    </source>
</evidence>
<feature type="compositionally biased region" description="Polar residues" evidence="1">
    <location>
        <begin position="1"/>
        <end position="41"/>
    </location>
</feature>
<dbReference type="Proteomes" id="UP000250235">
    <property type="component" value="Unassembled WGS sequence"/>
</dbReference>
<gene>
    <name evidence="2" type="ORF">F511_43318</name>
</gene>
<sequence>MPNPRCKTSSHPYLKSLCNNYYKQGPSNADPQPAKPTQATAQGPKHSKATAGSYELNQRYPTPSNSAESSKQHKTGSEHLPQQARTVMLTDYTREMSSRTSPASRKRPKAISKRSVSVRGVQRYHSYINRSCLPSAIEEDKIILRIISLFVRSTNINGRFIDSERSLSELRISSDFFLKRAWLQCSNLLNLPVSVVFWDAPLFSMRLTSMDDVPKDLIYDVRSVFSASAETVKTSCKKKEMKVEFRLLNDILAKSVTVKAGSFDTVTHERFY</sequence>
<dbReference type="EMBL" id="KV005342">
    <property type="protein sequence ID" value="KZV34109.1"/>
    <property type="molecule type" value="Genomic_DNA"/>
</dbReference>